<sequence>MSCFKCQHCDELKREVIEKDEEKERFIDQVIQAMEDKDEELKQMKKKLEEQEQKCSTQKMRESGSQENTNDEFSNTHLAERFVSSLKRQWLDICDALQLIINEIQKLTALSGIMEAVSKHTAHTVNDTEKNLVLLAQYANEDQNAVRHTIRVLRQRLGQKKSTRDNVVKDIVA</sequence>
<dbReference type="AlphaFoldDB" id="A0A9D4NGA7"/>
<comment type="caution">
    <text evidence="2">The sequence shown here is derived from an EMBL/GenBank/DDBJ whole genome shotgun (WGS) entry which is preliminary data.</text>
</comment>
<organism evidence="2 3">
    <name type="scientific">Dreissena polymorpha</name>
    <name type="common">Zebra mussel</name>
    <name type="synonym">Mytilus polymorpha</name>
    <dbReference type="NCBI Taxonomy" id="45954"/>
    <lineage>
        <taxon>Eukaryota</taxon>
        <taxon>Metazoa</taxon>
        <taxon>Spiralia</taxon>
        <taxon>Lophotrochozoa</taxon>
        <taxon>Mollusca</taxon>
        <taxon>Bivalvia</taxon>
        <taxon>Autobranchia</taxon>
        <taxon>Heteroconchia</taxon>
        <taxon>Euheterodonta</taxon>
        <taxon>Imparidentia</taxon>
        <taxon>Neoheterodontei</taxon>
        <taxon>Myida</taxon>
        <taxon>Dreissenoidea</taxon>
        <taxon>Dreissenidae</taxon>
        <taxon>Dreissena</taxon>
    </lineage>
</organism>
<reference evidence="2" key="1">
    <citation type="journal article" date="2019" name="bioRxiv">
        <title>The Genome of the Zebra Mussel, Dreissena polymorpha: A Resource for Invasive Species Research.</title>
        <authorList>
            <person name="McCartney M.A."/>
            <person name="Auch B."/>
            <person name="Kono T."/>
            <person name="Mallez S."/>
            <person name="Zhang Y."/>
            <person name="Obille A."/>
            <person name="Becker A."/>
            <person name="Abrahante J.E."/>
            <person name="Garbe J."/>
            <person name="Badalamenti J.P."/>
            <person name="Herman A."/>
            <person name="Mangelson H."/>
            <person name="Liachko I."/>
            <person name="Sullivan S."/>
            <person name="Sone E.D."/>
            <person name="Koren S."/>
            <person name="Silverstein K.A.T."/>
            <person name="Beckman K.B."/>
            <person name="Gohl D.M."/>
        </authorList>
    </citation>
    <scope>NUCLEOTIDE SEQUENCE</scope>
    <source>
        <strain evidence="2">Duluth1</strain>
        <tissue evidence="2">Whole animal</tissue>
    </source>
</reference>
<feature type="region of interest" description="Disordered" evidence="1">
    <location>
        <begin position="41"/>
        <end position="71"/>
    </location>
</feature>
<gene>
    <name evidence="2" type="ORF">DPMN_017906</name>
</gene>
<name>A0A9D4NGA7_DREPO</name>
<evidence type="ECO:0000256" key="1">
    <source>
        <dbReference type="SAM" id="MobiDB-lite"/>
    </source>
</evidence>
<protein>
    <submittedName>
        <fullName evidence="2">Uncharacterized protein</fullName>
    </submittedName>
</protein>
<dbReference type="Proteomes" id="UP000828390">
    <property type="component" value="Unassembled WGS sequence"/>
</dbReference>
<proteinExistence type="predicted"/>
<keyword evidence="3" id="KW-1185">Reference proteome</keyword>
<accession>A0A9D4NGA7</accession>
<evidence type="ECO:0000313" key="2">
    <source>
        <dbReference type="EMBL" id="KAH3893756.1"/>
    </source>
</evidence>
<reference evidence="2" key="2">
    <citation type="submission" date="2020-11" db="EMBL/GenBank/DDBJ databases">
        <authorList>
            <person name="McCartney M.A."/>
            <person name="Auch B."/>
            <person name="Kono T."/>
            <person name="Mallez S."/>
            <person name="Becker A."/>
            <person name="Gohl D.M."/>
            <person name="Silverstein K.A.T."/>
            <person name="Koren S."/>
            <person name="Bechman K.B."/>
            <person name="Herman A."/>
            <person name="Abrahante J.E."/>
            <person name="Garbe J."/>
        </authorList>
    </citation>
    <scope>NUCLEOTIDE SEQUENCE</scope>
    <source>
        <strain evidence="2">Duluth1</strain>
        <tissue evidence="2">Whole animal</tissue>
    </source>
</reference>
<dbReference type="EMBL" id="JAIWYP010000001">
    <property type="protein sequence ID" value="KAH3893756.1"/>
    <property type="molecule type" value="Genomic_DNA"/>
</dbReference>
<evidence type="ECO:0000313" key="3">
    <source>
        <dbReference type="Proteomes" id="UP000828390"/>
    </source>
</evidence>
<feature type="compositionally biased region" description="Basic and acidic residues" evidence="1">
    <location>
        <begin position="41"/>
        <end position="64"/>
    </location>
</feature>